<dbReference type="CDD" id="cd07989">
    <property type="entry name" value="LPLAT_AGPAT-like"/>
    <property type="match status" value="1"/>
</dbReference>
<dbReference type="PANTHER" id="PTHR10434:SF55">
    <property type="entry name" value="POSSIBLE ACYLTRANSFERASE"/>
    <property type="match status" value="1"/>
</dbReference>
<dbReference type="GO" id="GO:0006654">
    <property type="term" value="P:phosphatidic acid biosynthetic process"/>
    <property type="evidence" value="ECO:0007669"/>
    <property type="project" value="TreeGrafter"/>
</dbReference>
<dbReference type="Proteomes" id="UP000571817">
    <property type="component" value="Unassembled WGS sequence"/>
</dbReference>
<feature type="domain" description="Phospholipid/glycerol acyltransferase" evidence="3">
    <location>
        <begin position="45"/>
        <end position="163"/>
    </location>
</feature>
<dbReference type="Pfam" id="PF01553">
    <property type="entry name" value="Acyltransferase"/>
    <property type="match status" value="1"/>
</dbReference>
<dbReference type="AlphaFoldDB" id="A0A853DH25"/>
<dbReference type="InterPro" id="IPR002123">
    <property type="entry name" value="Plipid/glycerol_acylTrfase"/>
</dbReference>
<evidence type="ECO:0000313" key="4">
    <source>
        <dbReference type="EMBL" id="NYJ74040.1"/>
    </source>
</evidence>
<dbReference type="PANTHER" id="PTHR10434">
    <property type="entry name" value="1-ACYL-SN-GLYCEROL-3-PHOSPHATE ACYLTRANSFERASE"/>
    <property type="match status" value="1"/>
</dbReference>
<organism evidence="4 5">
    <name type="scientific">Allobranchiibius huperziae</name>
    <dbReference type="NCBI Taxonomy" id="1874116"/>
    <lineage>
        <taxon>Bacteria</taxon>
        <taxon>Bacillati</taxon>
        <taxon>Actinomycetota</taxon>
        <taxon>Actinomycetes</taxon>
        <taxon>Micrococcales</taxon>
        <taxon>Dermacoccaceae</taxon>
        <taxon>Allobranchiibius</taxon>
    </lineage>
</organism>
<dbReference type="RefSeq" id="WP_179479668.1">
    <property type="nucleotide sequence ID" value="NZ_JACCFW010000001.1"/>
</dbReference>
<dbReference type="SMART" id="SM00563">
    <property type="entry name" value="PlsC"/>
    <property type="match status" value="1"/>
</dbReference>
<proteinExistence type="predicted"/>
<sequence>MRHPRPSDDISLLYRGIVRTLRPVLRGVTKTDWRGMDNIPASGGFVVAPNHVSYVDPIILGHFLVDQGRAPRFLAKNALFTTPALGRIMSNTGQIPVYRETSRAIDAYAAALVALRDGACVCVLPEGTITKDPQMWPMTGKTGAARLALETGLPLVPVGIWGTQQLMRAYHDKVPHLVPPKRVQVYAGPPVQLADLADEPVDREVLATATDRLMDAIAAQVSLARGLPVPSDRYDPRDNVRGGGQR</sequence>
<comment type="caution">
    <text evidence="4">The sequence shown here is derived from an EMBL/GenBank/DDBJ whole genome shotgun (WGS) entry which is preliminary data.</text>
</comment>
<evidence type="ECO:0000256" key="1">
    <source>
        <dbReference type="ARBA" id="ARBA00022679"/>
    </source>
</evidence>
<dbReference type="EMBL" id="JACCFW010000001">
    <property type="protein sequence ID" value="NYJ74040.1"/>
    <property type="molecule type" value="Genomic_DNA"/>
</dbReference>
<evidence type="ECO:0000256" key="2">
    <source>
        <dbReference type="ARBA" id="ARBA00023315"/>
    </source>
</evidence>
<protein>
    <submittedName>
        <fullName evidence="4">1-acyl-sn-glycerol-3-phosphate acyltransferase</fullName>
    </submittedName>
</protein>
<dbReference type="SUPFAM" id="SSF69593">
    <property type="entry name" value="Glycerol-3-phosphate (1)-acyltransferase"/>
    <property type="match status" value="1"/>
</dbReference>
<accession>A0A853DH25</accession>
<keyword evidence="2 4" id="KW-0012">Acyltransferase</keyword>
<keyword evidence="5" id="KW-1185">Reference proteome</keyword>
<gene>
    <name evidence="4" type="ORF">HNR15_001003</name>
</gene>
<dbReference type="GO" id="GO:0005886">
    <property type="term" value="C:plasma membrane"/>
    <property type="evidence" value="ECO:0007669"/>
    <property type="project" value="TreeGrafter"/>
</dbReference>
<reference evidence="4 5" key="1">
    <citation type="submission" date="2020-07" db="EMBL/GenBank/DDBJ databases">
        <title>Sequencing the genomes of 1000 actinobacteria strains.</title>
        <authorList>
            <person name="Klenk H.-P."/>
        </authorList>
    </citation>
    <scope>NUCLEOTIDE SEQUENCE [LARGE SCALE GENOMIC DNA]</scope>
    <source>
        <strain evidence="4 5">DSM 29531</strain>
    </source>
</reference>
<dbReference type="GO" id="GO:0003841">
    <property type="term" value="F:1-acylglycerol-3-phosphate O-acyltransferase activity"/>
    <property type="evidence" value="ECO:0007669"/>
    <property type="project" value="TreeGrafter"/>
</dbReference>
<evidence type="ECO:0000313" key="5">
    <source>
        <dbReference type="Proteomes" id="UP000571817"/>
    </source>
</evidence>
<name>A0A853DH25_9MICO</name>
<keyword evidence="1 4" id="KW-0808">Transferase</keyword>
<evidence type="ECO:0000259" key="3">
    <source>
        <dbReference type="SMART" id="SM00563"/>
    </source>
</evidence>